<reference evidence="1 2" key="1">
    <citation type="submission" date="2015-07" db="EMBL/GenBank/DDBJ databases">
        <title>The genome of Dufourea novaeangliae.</title>
        <authorList>
            <person name="Pan H."/>
            <person name="Kapheim K."/>
        </authorList>
    </citation>
    <scope>NUCLEOTIDE SEQUENCE [LARGE SCALE GENOMIC DNA]</scope>
    <source>
        <strain evidence="1">0120121106</strain>
        <tissue evidence="1">Whole body</tissue>
    </source>
</reference>
<protein>
    <submittedName>
        <fullName evidence="1">Uncharacterized protein</fullName>
    </submittedName>
</protein>
<proteinExistence type="predicted"/>
<gene>
    <name evidence="1" type="ORF">WN55_01867</name>
</gene>
<keyword evidence="2" id="KW-1185">Reference proteome</keyword>
<dbReference type="Proteomes" id="UP000076502">
    <property type="component" value="Unassembled WGS sequence"/>
</dbReference>
<name>A0A154PGJ7_DUFNO</name>
<dbReference type="AlphaFoldDB" id="A0A154PGJ7"/>
<organism evidence="1 2">
    <name type="scientific">Dufourea novaeangliae</name>
    <name type="common">Sweat bee</name>
    <dbReference type="NCBI Taxonomy" id="178035"/>
    <lineage>
        <taxon>Eukaryota</taxon>
        <taxon>Metazoa</taxon>
        <taxon>Ecdysozoa</taxon>
        <taxon>Arthropoda</taxon>
        <taxon>Hexapoda</taxon>
        <taxon>Insecta</taxon>
        <taxon>Pterygota</taxon>
        <taxon>Neoptera</taxon>
        <taxon>Endopterygota</taxon>
        <taxon>Hymenoptera</taxon>
        <taxon>Apocrita</taxon>
        <taxon>Aculeata</taxon>
        <taxon>Apoidea</taxon>
        <taxon>Anthophila</taxon>
        <taxon>Halictidae</taxon>
        <taxon>Rophitinae</taxon>
        <taxon>Dufourea</taxon>
    </lineage>
</organism>
<sequence>MQSIRSSIPTRDISIVKRSTEGRYSLVSCQFGERGVHLVGERLVSVLVDAQFVWKTFKNLFELPLEFLDSLVGLKQSNQIKFVSKFKEDTQWNESTHFLFGYFQRFQAVTDNFKFFLQTDHSRFTRFDSVFGDFQLVFNEGQLSRYLVRFSVGVFSEQTSLLQLVRQLIHPLLILLCTVLQYFAHTEIISSGVQSLLGSLQVLLNQLHLTVQSSDLGFSLKLKITQSFVGPGPKVNWSNWSWSIRLTIFSRTYVSQSLLFLLQILVRLIQGPFIGREIALHLDQFLLQVADFLVDFVRAHIRLLGLALAGVSLVHRVVLLKLHRLHLLLDRVHGGDLFLLPASFVKLSSSLKSPIYFSRLTIY</sequence>
<accession>A0A154PGJ7</accession>
<dbReference type="EMBL" id="KQ434890">
    <property type="protein sequence ID" value="KZC10438.1"/>
    <property type="molecule type" value="Genomic_DNA"/>
</dbReference>
<evidence type="ECO:0000313" key="2">
    <source>
        <dbReference type="Proteomes" id="UP000076502"/>
    </source>
</evidence>
<evidence type="ECO:0000313" key="1">
    <source>
        <dbReference type="EMBL" id="KZC10438.1"/>
    </source>
</evidence>